<dbReference type="AlphaFoldDB" id="A0A5P0ZI42"/>
<evidence type="ECO:0000313" key="3">
    <source>
        <dbReference type="EMBL" id="MQS52741.1"/>
    </source>
</evidence>
<protein>
    <submittedName>
        <fullName evidence="3">Teichoic acid D-Ala incorporation-associated protein DltX</fullName>
    </submittedName>
</protein>
<reference evidence="2" key="2">
    <citation type="submission" date="2019-05" db="EMBL/GenBank/DDBJ databases">
        <authorList>
            <person name="Schuster J.A."/>
            <person name="Ehrmann M.A."/>
        </authorList>
    </citation>
    <scope>NUCLEOTIDE SEQUENCE</scope>
    <source>
        <strain evidence="2">TMW 1.2098</strain>
    </source>
</reference>
<dbReference type="Proteomes" id="UP000436655">
    <property type="component" value="Unassembled WGS sequence"/>
</dbReference>
<keyword evidence="1" id="KW-1133">Transmembrane helix</keyword>
<proteinExistence type="predicted"/>
<comment type="caution">
    <text evidence="3">The sequence shown here is derived from an EMBL/GenBank/DDBJ whole genome shotgun (WGS) entry which is preliminary data.</text>
</comment>
<feature type="transmembrane region" description="Helical" evidence="1">
    <location>
        <begin position="16"/>
        <end position="37"/>
    </location>
</feature>
<keyword evidence="5" id="KW-1185">Reference proteome</keyword>
<name>A0A5P0ZI42_9LACO</name>
<evidence type="ECO:0000313" key="5">
    <source>
        <dbReference type="Proteomes" id="UP000436655"/>
    </source>
</evidence>
<dbReference type="EMBL" id="VDFM01000007">
    <property type="protein sequence ID" value="MQS52741.1"/>
    <property type="molecule type" value="Genomic_DNA"/>
</dbReference>
<keyword evidence="1" id="KW-0472">Membrane</keyword>
<dbReference type="RefSeq" id="WP_125705646.1">
    <property type="nucleotide sequence ID" value="NZ_JBHTOO010000026.1"/>
</dbReference>
<organism evidence="3 4">
    <name type="scientific">Companilactobacillus mishanensis</name>
    <dbReference type="NCBI Taxonomy" id="2486008"/>
    <lineage>
        <taxon>Bacteria</taxon>
        <taxon>Bacillati</taxon>
        <taxon>Bacillota</taxon>
        <taxon>Bacilli</taxon>
        <taxon>Lactobacillales</taxon>
        <taxon>Lactobacillaceae</taxon>
        <taxon>Companilactobacillus</taxon>
    </lineage>
</organism>
<dbReference type="InterPro" id="IPR021008">
    <property type="entry name" value="DltX"/>
</dbReference>
<evidence type="ECO:0000256" key="1">
    <source>
        <dbReference type="SAM" id="Phobius"/>
    </source>
</evidence>
<reference evidence="4 5" key="1">
    <citation type="journal article" date="2019" name="Syst. Appl. Microbiol.">
        <title>Polyphasic characterization of two novel Lactobacillus spp. isolated from blown salami packages: Description of Lactobacillus halodurans sp. nov. and Lactobacillus salsicarnum sp. nov.</title>
        <authorList>
            <person name="Schuster J.A."/>
            <person name="Klingl A."/>
            <person name="Vogel R.F."/>
            <person name="Ehrmann M.A."/>
        </authorList>
    </citation>
    <scope>NUCLEOTIDE SEQUENCE [LARGE SCALE GENOMIC DNA]</scope>
    <source>
        <strain evidence="2 5">TMW 1.2098</strain>
        <strain evidence="3 4">TMW 1.2118</strain>
    </source>
</reference>
<evidence type="ECO:0000313" key="2">
    <source>
        <dbReference type="EMBL" id="MQS45170.1"/>
    </source>
</evidence>
<dbReference type="EMBL" id="VDFN01000005">
    <property type="protein sequence ID" value="MQS45170.1"/>
    <property type="molecule type" value="Genomic_DNA"/>
</dbReference>
<keyword evidence="1" id="KW-0812">Transmembrane</keyword>
<evidence type="ECO:0000313" key="4">
    <source>
        <dbReference type="Proteomes" id="UP000380386"/>
    </source>
</evidence>
<sequence>MSDLKIKLFNFFKNPITVFVLKSVAYFAILLLLLYIYGYNGVGSAKFIYNDF</sequence>
<gene>
    <name evidence="3" type="ORF">FHL02_06865</name>
    <name evidence="2" type="ORF">FHL03_06700</name>
</gene>
<dbReference type="Pfam" id="PF12459">
    <property type="entry name" value="DltX"/>
    <property type="match status" value="1"/>
</dbReference>
<dbReference type="Proteomes" id="UP000380386">
    <property type="component" value="Unassembled WGS sequence"/>
</dbReference>
<accession>A0A5P0ZI42</accession>